<accession>A0A1I7ZSW6</accession>
<evidence type="ECO:0000313" key="1">
    <source>
        <dbReference type="Proteomes" id="UP000095287"/>
    </source>
</evidence>
<reference evidence="2" key="1">
    <citation type="submission" date="2016-11" db="UniProtKB">
        <authorList>
            <consortium name="WormBaseParasite"/>
        </authorList>
    </citation>
    <scope>IDENTIFICATION</scope>
</reference>
<dbReference type="AlphaFoldDB" id="A0A1I7ZSW6"/>
<protein>
    <submittedName>
        <fullName evidence="2">TIR domain-containing protein</fullName>
    </submittedName>
</protein>
<sequence>MDGVPIAFWTHLCDMSLPCDVTEAKELLGPFGELAETAFHYMLQYVTVVEEGIEKRPYLYFWCTERRVRASEEIGSVPKKFVRGVTINFKDARPENVSRELIQRFPHAFPNFVFLCPSISEAWVDFACSLKRSIDVRITKKLEDESVGLLQRLVDARKLSTIMVHEEDCEVLSNEVWGFFRRPWEGGVVRELLHFWSQNSDKLKGKRLVLSEECERGVKQLEEFLLRNSSSSFGLLLRMTMFIAPYFVVHRVLKVCSKEKCDAINKEYRHNYRRFHKPSCVYKFEEGEGSERRRLYISFECATLIEQITGRPKLSASHTGLDKLWRMRATTLLQVLFA</sequence>
<dbReference type="Proteomes" id="UP000095287">
    <property type="component" value="Unplaced"/>
</dbReference>
<proteinExistence type="predicted"/>
<organism evidence="1 2">
    <name type="scientific">Steinernema glaseri</name>
    <dbReference type="NCBI Taxonomy" id="37863"/>
    <lineage>
        <taxon>Eukaryota</taxon>
        <taxon>Metazoa</taxon>
        <taxon>Ecdysozoa</taxon>
        <taxon>Nematoda</taxon>
        <taxon>Chromadorea</taxon>
        <taxon>Rhabditida</taxon>
        <taxon>Tylenchina</taxon>
        <taxon>Panagrolaimomorpha</taxon>
        <taxon>Strongyloidoidea</taxon>
        <taxon>Steinernematidae</taxon>
        <taxon>Steinernema</taxon>
    </lineage>
</organism>
<evidence type="ECO:0000313" key="2">
    <source>
        <dbReference type="WBParaSite" id="L893_g29492.t1"/>
    </source>
</evidence>
<dbReference type="WBParaSite" id="L893_g29492.t1">
    <property type="protein sequence ID" value="L893_g29492.t1"/>
    <property type="gene ID" value="L893_g29492"/>
</dbReference>
<name>A0A1I7ZSW6_9BILA</name>
<keyword evidence="1" id="KW-1185">Reference proteome</keyword>